<evidence type="ECO:0000256" key="1">
    <source>
        <dbReference type="SAM" id="MobiDB-lite"/>
    </source>
</evidence>
<accession>A0A9Q0LQH4</accession>
<proteinExistence type="predicted"/>
<name>A0A9Q0LQH4_ANAIG</name>
<reference evidence="2" key="1">
    <citation type="submission" date="2022-10" db="EMBL/GenBank/DDBJ databases">
        <title>Novel sulphate-reducing endosymbionts in the free-living metamonad Anaeramoeba.</title>
        <authorList>
            <person name="Jerlstrom-Hultqvist J."/>
            <person name="Cepicka I."/>
            <person name="Gallot-Lavallee L."/>
            <person name="Salas-Leiva D."/>
            <person name="Curtis B.A."/>
            <person name="Zahonova K."/>
            <person name="Pipaliya S."/>
            <person name="Dacks J."/>
            <person name="Roger A.J."/>
        </authorList>
    </citation>
    <scope>NUCLEOTIDE SEQUENCE</scope>
    <source>
        <strain evidence="2">BMAN</strain>
    </source>
</reference>
<protein>
    <submittedName>
        <fullName evidence="2">Uncharacterized protein</fullName>
    </submittedName>
</protein>
<sequence length="217" mass="25803">MKQNHSKFSQIKEINLPQINSFEKNNQQYKFPQKTQKQNLRLNSRAKSSPNYSENTISLKKPNPKSNIKKNSFQNNNFHNNFNQELEEITNQNSSINPKKEIEIEKEISNILKFDNNLSPFILNEEKQNKFIQEIELLQSKINRVLKDFSETKIYSNLNLNSTLISSQNFENEEFKPFLNDNYNFIQLLENWGLLEIHDIFINSLQNPNQIEKYSRK</sequence>
<evidence type="ECO:0000313" key="3">
    <source>
        <dbReference type="Proteomes" id="UP001149090"/>
    </source>
</evidence>
<dbReference type="AlphaFoldDB" id="A0A9Q0LQH4"/>
<feature type="compositionally biased region" description="Polar residues" evidence="1">
    <location>
        <begin position="43"/>
        <end position="58"/>
    </location>
</feature>
<gene>
    <name evidence="2" type="ORF">M0811_00143</name>
</gene>
<feature type="region of interest" description="Disordered" evidence="1">
    <location>
        <begin position="43"/>
        <end position="67"/>
    </location>
</feature>
<keyword evidence="3" id="KW-1185">Reference proteome</keyword>
<organism evidence="2 3">
    <name type="scientific">Anaeramoeba ignava</name>
    <name type="common">Anaerobic marine amoeba</name>
    <dbReference type="NCBI Taxonomy" id="1746090"/>
    <lineage>
        <taxon>Eukaryota</taxon>
        <taxon>Metamonada</taxon>
        <taxon>Anaeramoebidae</taxon>
        <taxon>Anaeramoeba</taxon>
    </lineage>
</organism>
<comment type="caution">
    <text evidence="2">The sequence shown here is derived from an EMBL/GenBank/DDBJ whole genome shotgun (WGS) entry which is preliminary data.</text>
</comment>
<evidence type="ECO:0000313" key="2">
    <source>
        <dbReference type="EMBL" id="KAJ5076825.1"/>
    </source>
</evidence>
<dbReference type="Proteomes" id="UP001149090">
    <property type="component" value="Unassembled WGS sequence"/>
</dbReference>
<dbReference type="EMBL" id="JAPDFW010000059">
    <property type="protein sequence ID" value="KAJ5076825.1"/>
    <property type="molecule type" value="Genomic_DNA"/>
</dbReference>